<organism evidence="1 2">
    <name type="scientific">Serinus canaria</name>
    <name type="common">Island canary</name>
    <name type="synonym">Fringilla canaria</name>
    <dbReference type="NCBI Taxonomy" id="9135"/>
    <lineage>
        <taxon>Eukaryota</taxon>
        <taxon>Metazoa</taxon>
        <taxon>Chordata</taxon>
        <taxon>Craniata</taxon>
        <taxon>Vertebrata</taxon>
        <taxon>Euteleostomi</taxon>
        <taxon>Archelosauria</taxon>
        <taxon>Archosauria</taxon>
        <taxon>Dinosauria</taxon>
        <taxon>Saurischia</taxon>
        <taxon>Theropoda</taxon>
        <taxon>Coelurosauria</taxon>
        <taxon>Aves</taxon>
        <taxon>Neognathae</taxon>
        <taxon>Neoaves</taxon>
        <taxon>Telluraves</taxon>
        <taxon>Australaves</taxon>
        <taxon>Passeriformes</taxon>
        <taxon>Passeroidea</taxon>
        <taxon>Fringillidae</taxon>
        <taxon>Carduelinae</taxon>
        <taxon>Serinus</taxon>
    </lineage>
</organism>
<evidence type="ECO:0000313" key="1">
    <source>
        <dbReference type="Ensembl" id="ENSSCAP00000001448.1"/>
    </source>
</evidence>
<accession>A0A8C9L2F5</accession>
<sequence>LRVFSFSPPFGWSGEPHIPQAPWIFQPHCVPGTCHSWQGTWHCPWAVCRERWLSPTFLLHLRGIWERLGGVRKRFEE</sequence>
<dbReference type="Proteomes" id="UP000694409">
    <property type="component" value="Unassembled WGS sequence"/>
</dbReference>
<dbReference type="AlphaFoldDB" id="A0A8C9L2F5"/>
<proteinExistence type="predicted"/>
<protein>
    <submittedName>
        <fullName evidence="1">Uncharacterized protein</fullName>
    </submittedName>
</protein>
<evidence type="ECO:0000313" key="2">
    <source>
        <dbReference type="Proteomes" id="UP000694409"/>
    </source>
</evidence>
<name>A0A8C9L2F5_SERCA</name>
<reference evidence="1" key="2">
    <citation type="submission" date="2025-09" db="UniProtKB">
        <authorList>
            <consortium name="Ensembl"/>
        </authorList>
    </citation>
    <scope>IDENTIFICATION</scope>
</reference>
<dbReference type="Ensembl" id="ENSSCAT00000001662.1">
    <property type="protein sequence ID" value="ENSSCAP00000001448.1"/>
    <property type="gene ID" value="ENSSCAG00000001215.1"/>
</dbReference>
<reference evidence="1" key="1">
    <citation type="submission" date="2025-08" db="UniProtKB">
        <authorList>
            <consortium name="Ensembl"/>
        </authorList>
    </citation>
    <scope>IDENTIFICATION</scope>
</reference>
<keyword evidence="2" id="KW-1185">Reference proteome</keyword>